<dbReference type="OMA" id="SFKYIGI"/>
<proteinExistence type="predicted"/>
<evidence type="ECO:0000256" key="1">
    <source>
        <dbReference type="SAM" id="Phobius"/>
    </source>
</evidence>
<dbReference type="AlphaFoldDB" id="A0A0V0QER8"/>
<evidence type="ECO:0000313" key="2">
    <source>
        <dbReference type="EMBL" id="KRX00692.1"/>
    </source>
</evidence>
<dbReference type="OrthoDB" id="284200at2759"/>
<feature type="transmembrane region" description="Helical" evidence="1">
    <location>
        <begin position="12"/>
        <end position="29"/>
    </location>
</feature>
<dbReference type="InParanoid" id="A0A0V0QER8"/>
<dbReference type="EMBL" id="LDAU01000183">
    <property type="protein sequence ID" value="KRX00692.1"/>
    <property type="molecule type" value="Genomic_DNA"/>
</dbReference>
<keyword evidence="1" id="KW-1133">Transmembrane helix</keyword>
<feature type="transmembrane region" description="Helical" evidence="1">
    <location>
        <begin position="73"/>
        <end position="95"/>
    </location>
</feature>
<dbReference type="Proteomes" id="UP000054937">
    <property type="component" value="Unassembled WGS sequence"/>
</dbReference>
<organism evidence="2 3">
    <name type="scientific">Pseudocohnilembus persalinus</name>
    <name type="common">Ciliate</name>
    <dbReference type="NCBI Taxonomy" id="266149"/>
    <lineage>
        <taxon>Eukaryota</taxon>
        <taxon>Sar</taxon>
        <taxon>Alveolata</taxon>
        <taxon>Ciliophora</taxon>
        <taxon>Intramacronucleata</taxon>
        <taxon>Oligohymenophorea</taxon>
        <taxon>Scuticociliatia</taxon>
        <taxon>Philasterida</taxon>
        <taxon>Pseudocohnilembidae</taxon>
        <taxon>Pseudocohnilembus</taxon>
    </lineage>
</organism>
<keyword evidence="1" id="KW-0472">Membrane</keyword>
<sequence>MQCFDQIHLGNIVQYTFLINIFLVGQVYYEQLSENHSKLFNFFYENNDIFRFISPEDQKELQNSHMNYLNTTFNWTLGTFASVLFMDQVFFRFVYPIKKYPDFRFIIFSSKYIALPLIGFRVAQSYFAQSTDEVYRQMAEKYSFNYQDYQRAMDIFERAQKVGRLEELMDKGGEFDWTGVPKFESKITQSFQEQ</sequence>
<comment type="caution">
    <text evidence="2">The sequence shown here is derived from an EMBL/GenBank/DDBJ whole genome shotgun (WGS) entry which is preliminary data.</text>
</comment>
<protein>
    <submittedName>
        <fullName evidence="2">Uncharacterized protein</fullName>
    </submittedName>
</protein>
<keyword evidence="1" id="KW-0812">Transmembrane</keyword>
<keyword evidence="3" id="KW-1185">Reference proteome</keyword>
<gene>
    <name evidence="2" type="ORF">PPERSA_00919</name>
</gene>
<name>A0A0V0QER8_PSEPJ</name>
<evidence type="ECO:0000313" key="3">
    <source>
        <dbReference type="Proteomes" id="UP000054937"/>
    </source>
</evidence>
<accession>A0A0V0QER8</accession>
<reference evidence="2 3" key="1">
    <citation type="journal article" date="2015" name="Sci. Rep.">
        <title>Genome of the facultative scuticociliatosis pathogen Pseudocohnilembus persalinus provides insight into its virulence through horizontal gene transfer.</title>
        <authorList>
            <person name="Xiong J."/>
            <person name="Wang G."/>
            <person name="Cheng J."/>
            <person name="Tian M."/>
            <person name="Pan X."/>
            <person name="Warren A."/>
            <person name="Jiang C."/>
            <person name="Yuan D."/>
            <person name="Miao W."/>
        </authorList>
    </citation>
    <scope>NUCLEOTIDE SEQUENCE [LARGE SCALE GENOMIC DNA]</scope>
    <source>
        <strain evidence="2">36N120E</strain>
    </source>
</reference>